<sequence>MPPYSLVTPRPSKNVVLWDDSRLDVLYITRTRKPGQVEAFSRLLGKLLSGQTPGFVPPASLVPMVPSERHVPPARSRSVSWTWAAPLKPSMTYDKREDDWVRCGELRMYFRAFRTAGGSLWYVAPDGSLLSRDEAIWEWAERHCPNCNGWMTLDALLSADERGDG</sequence>
<dbReference type="Proteomes" id="UP000236569">
    <property type="component" value="Unassembled WGS sequence"/>
</dbReference>
<evidence type="ECO:0000313" key="1">
    <source>
        <dbReference type="EMBL" id="GBF03876.1"/>
    </source>
</evidence>
<gene>
    <name evidence="1" type="ORF">DAERI_010048</name>
</gene>
<dbReference type="EMBL" id="BFAG01000001">
    <property type="protein sequence ID" value="GBF03876.1"/>
    <property type="molecule type" value="Genomic_DNA"/>
</dbReference>
<proteinExistence type="predicted"/>
<comment type="caution">
    <text evidence="1">The sequence shown here is derived from an EMBL/GenBank/DDBJ whole genome shotgun (WGS) entry which is preliminary data.</text>
</comment>
<accession>A0A2I9D0N2</accession>
<organism evidence="1 2">
    <name type="scientific">Deinococcus aerius</name>
    <dbReference type="NCBI Taxonomy" id="200253"/>
    <lineage>
        <taxon>Bacteria</taxon>
        <taxon>Thermotogati</taxon>
        <taxon>Deinococcota</taxon>
        <taxon>Deinococci</taxon>
        <taxon>Deinococcales</taxon>
        <taxon>Deinococcaceae</taxon>
        <taxon>Deinococcus</taxon>
    </lineage>
</organism>
<evidence type="ECO:0000313" key="2">
    <source>
        <dbReference type="Proteomes" id="UP000236569"/>
    </source>
</evidence>
<reference evidence="2" key="1">
    <citation type="submission" date="2018-01" db="EMBL/GenBank/DDBJ databases">
        <title>Draft Genome Sequence of the Radioresistant Bacterium Deinococcus aerius TR0125, Isolated from the Higher Atmosphere above Japan.</title>
        <authorList>
            <person name="Satoh K."/>
            <person name="Arai H."/>
            <person name="Sanzen T."/>
            <person name="Kawaguchi Y."/>
            <person name="Hayashi H."/>
            <person name="Yokobori S."/>
            <person name="Yamagishi A."/>
            <person name="Oono Y."/>
            <person name="Narumi I."/>
        </authorList>
    </citation>
    <scope>NUCLEOTIDE SEQUENCE [LARGE SCALE GENOMIC DNA]</scope>
    <source>
        <strain evidence="2">TR0125</strain>
    </source>
</reference>
<keyword evidence="2" id="KW-1185">Reference proteome</keyword>
<name>A0A2I9D0N2_9DEIO</name>
<protein>
    <submittedName>
        <fullName evidence="1">Uncharacterized protein</fullName>
    </submittedName>
</protein>
<dbReference type="AlphaFoldDB" id="A0A2I9D0N2"/>